<dbReference type="RefSeq" id="WP_180137357.1">
    <property type="nucleotide sequence ID" value="NZ_CAADHO010000001.1"/>
</dbReference>
<sequence>MFTTLDDNTYKGAISDTEAGVLICFKEQCPHCKNMEKVLEKFAKKNEGLTFFNMDSEANPEAQKELGAERAPTIYVIKGGAIVATKAGLMNPKEMTAFYKNA</sequence>
<dbReference type="Gene3D" id="3.40.30.10">
    <property type="entry name" value="Glutaredoxin"/>
    <property type="match status" value="1"/>
</dbReference>
<name>A0A4U8YIL5_9BACT</name>
<evidence type="ECO:0000313" key="2">
    <source>
        <dbReference type="EMBL" id="VFQ43177.1"/>
    </source>
</evidence>
<dbReference type="InterPro" id="IPR013766">
    <property type="entry name" value="Thioredoxin_domain"/>
</dbReference>
<dbReference type="Proteomes" id="UP000507962">
    <property type="component" value="Unassembled WGS sequence"/>
</dbReference>
<dbReference type="EMBL" id="CAADHO010000001">
    <property type="protein sequence ID" value="VFQ43177.1"/>
    <property type="molecule type" value="Genomic_DNA"/>
</dbReference>
<dbReference type="AlphaFoldDB" id="A0A4U8YIL5"/>
<proteinExistence type="predicted"/>
<keyword evidence="3" id="KW-1185">Reference proteome</keyword>
<gene>
    <name evidence="2" type="ORF">MSL71_8050</name>
</gene>
<reference evidence="2 3" key="1">
    <citation type="submission" date="2019-03" db="EMBL/GenBank/DDBJ databases">
        <authorList>
            <person name="Nijsse B."/>
        </authorList>
    </citation>
    <scope>NUCLEOTIDE SEQUENCE [LARGE SCALE GENOMIC DNA]</scope>
    <source>
        <strain evidence="2">Desulfoluna butyratoxydans MSL71</strain>
    </source>
</reference>
<dbReference type="CDD" id="cd02947">
    <property type="entry name" value="TRX_family"/>
    <property type="match status" value="1"/>
</dbReference>
<protein>
    <submittedName>
        <fullName evidence="2">Thioredoxin domain</fullName>
    </submittedName>
</protein>
<evidence type="ECO:0000313" key="3">
    <source>
        <dbReference type="Proteomes" id="UP000507962"/>
    </source>
</evidence>
<accession>A0A4U8YIL5</accession>
<feature type="domain" description="Thioredoxin" evidence="1">
    <location>
        <begin position="4"/>
        <end position="98"/>
    </location>
</feature>
<dbReference type="InterPro" id="IPR036249">
    <property type="entry name" value="Thioredoxin-like_sf"/>
</dbReference>
<evidence type="ECO:0000259" key="1">
    <source>
        <dbReference type="Pfam" id="PF00085"/>
    </source>
</evidence>
<dbReference type="SUPFAM" id="SSF52833">
    <property type="entry name" value="Thioredoxin-like"/>
    <property type="match status" value="1"/>
</dbReference>
<dbReference type="Pfam" id="PF00085">
    <property type="entry name" value="Thioredoxin"/>
    <property type="match status" value="1"/>
</dbReference>
<organism evidence="2 3">
    <name type="scientific">Desulfoluna butyratoxydans</name>
    <dbReference type="NCBI Taxonomy" id="231438"/>
    <lineage>
        <taxon>Bacteria</taxon>
        <taxon>Pseudomonadati</taxon>
        <taxon>Thermodesulfobacteriota</taxon>
        <taxon>Desulfobacteria</taxon>
        <taxon>Desulfobacterales</taxon>
        <taxon>Desulfolunaceae</taxon>
        <taxon>Desulfoluna</taxon>
    </lineage>
</organism>